<dbReference type="InterPro" id="IPR040770">
    <property type="entry name" value="Rtt106_PH"/>
</dbReference>
<comment type="similarity">
    <text evidence="3">Belongs to the RTT106 family.</text>
</comment>
<dbReference type="GO" id="GO:0003677">
    <property type="term" value="F:DNA binding"/>
    <property type="evidence" value="ECO:0007669"/>
    <property type="project" value="UniProtKB-KW"/>
</dbReference>
<reference evidence="13 14" key="2">
    <citation type="journal article" date="2012" name="PLoS Pathog.">
        <title>Diverse lifestyles and strategies of plant pathogenesis encoded in the genomes of eighteen Dothideomycetes fungi.</title>
        <authorList>
            <person name="Ohm R.A."/>
            <person name="Feau N."/>
            <person name="Henrissat B."/>
            <person name="Schoch C.L."/>
            <person name="Horwitz B.A."/>
            <person name="Barry K.W."/>
            <person name="Condon B.J."/>
            <person name="Copeland A.C."/>
            <person name="Dhillon B."/>
            <person name="Glaser F."/>
            <person name="Hesse C.N."/>
            <person name="Kosti I."/>
            <person name="LaButti K."/>
            <person name="Lindquist E.A."/>
            <person name="Lucas S."/>
            <person name="Salamov A.A."/>
            <person name="Bradshaw R.E."/>
            <person name="Ciuffetti L."/>
            <person name="Hamelin R.C."/>
            <person name="Kema G.H.J."/>
            <person name="Lawrence C."/>
            <person name="Scott J.A."/>
            <person name="Spatafora J.W."/>
            <person name="Turgeon B.G."/>
            <person name="de Wit P.J.G.M."/>
            <person name="Zhong S."/>
            <person name="Goodwin S.B."/>
            <person name="Grigoriev I.V."/>
        </authorList>
    </citation>
    <scope>NUCLEOTIDE SEQUENCE [LARGE SCALE GENOMIC DNA]</scope>
    <source>
        <strain evidence="14">NZE10 / CBS 128990</strain>
    </source>
</reference>
<dbReference type="InterPro" id="IPR013719">
    <property type="entry name" value="RTT106/SPT16-like_middle_dom"/>
</dbReference>
<dbReference type="GO" id="GO:0042393">
    <property type="term" value="F:histone binding"/>
    <property type="evidence" value="ECO:0007669"/>
    <property type="project" value="TreeGrafter"/>
</dbReference>
<dbReference type="HOGENOM" id="CLU_033828_0_0_1"/>
<evidence type="ECO:0000256" key="5">
    <source>
        <dbReference type="ARBA" id="ARBA00023015"/>
    </source>
</evidence>
<name>N1PPF1_DOTSN</name>
<keyword evidence="6" id="KW-0238">DNA-binding</keyword>
<evidence type="ECO:0000256" key="7">
    <source>
        <dbReference type="ARBA" id="ARBA00023163"/>
    </source>
</evidence>
<dbReference type="Pfam" id="PF08512">
    <property type="entry name" value="Rttp106-like_middle"/>
    <property type="match status" value="1"/>
</dbReference>
<dbReference type="OrthoDB" id="75754at2759"/>
<keyword evidence="4" id="KW-0158">Chromosome</keyword>
<proteinExistence type="inferred from homology"/>
<evidence type="ECO:0000313" key="13">
    <source>
        <dbReference type="EMBL" id="EME44813.1"/>
    </source>
</evidence>
<evidence type="ECO:0000256" key="1">
    <source>
        <dbReference type="ARBA" id="ARBA00004123"/>
    </source>
</evidence>
<evidence type="ECO:0000256" key="10">
    <source>
        <dbReference type="ARBA" id="ARBA00038654"/>
    </source>
</evidence>
<feature type="compositionally biased region" description="Acidic residues" evidence="11">
    <location>
        <begin position="401"/>
        <end position="417"/>
    </location>
</feature>
<keyword evidence="14" id="KW-1185">Reference proteome</keyword>
<reference evidence="14" key="1">
    <citation type="journal article" date="2012" name="PLoS Genet.">
        <title>The genomes of the fungal plant pathogens Cladosporium fulvum and Dothistroma septosporum reveal adaptation to different hosts and lifestyles but also signatures of common ancestry.</title>
        <authorList>
            <person name="de Wit P.J.G.M."/>
            <person name="van der Burgt A."/>
            <person name="Oekmen B."/>
            <person name="Stergiopoulos I."/>
            <person name="Abd-Elsalam K.A."/>
            <person name="Aerts A.L."/>
            <person name="Bahkali A.H."/>
            <person name="Beenen H.G."/>
            <person name="Chettri P."/>
            <person name="Cox M.P."/>
            <person name="Datema E."/>
            <person name="de Vries R.P."/>
            <person name="Dhillon B."/>
            <person name="Ganley A.R."/>
            <person name="Griffiths S.A."/>
            <person name="Guo Y."/>
            <person name="Hamelin R.C."/>
            <person name="Henrissat B."/>
            <person name="Kabir M.S."/>
            <person name="Jashni M.K."/>
            <person name="Kema G."/>
            <person name="Klaubauf S."/>
            <person name="Lapidus A."/>
            <person name="Levasseur A."/>
            <person name="Lindquist E."/>
            <person name="Mehrabi R."/>
            <person name="Ohm R.A."/>
            <person name="Owen T.J."/>
            <person name="Salamov A."/>
            <person name="Schwelm A."/>
            <person name="Schijlen E."/>
            <person name="Sun H."/>
            <person name="van den Burg H.A."/>
            <person name="van Ham R.C.H.J."/>
            <person name="Zhang S."/>
            <person name="Goodwin S.B."/>
            <person name="Grigoriev I.V."/>
            <person name="Collemare J."/>
            <person name="Bradshaw R.E."/>
        </authorList>
    </citation>
    <scope>NUCLEOTIDE SEQUENCE [LARGE SCALE GENOMIC DNA]</scope>
    <source>
        <strain evidence="14">NZE10 / CBS 128990</strain>
    </source>
</reference>
<comment type="function">
    <text evidence="9">Histones H3 and H4 chaperone involved in the nucleosome formation and heterochromatin silencing. Required for the deposition of H3K56ac-carrying H3-H4 complex onto newly-replicated DNA. Plays a role in the transcriptional regulation of the cell-cycle dependent histone genes by creating a repressive structure at the core histone gene promoter.</text>
</comment>
<comment type="subunit">
    <text evidence="10">Interacts with histones H3 and H4.</text>
</comment>
<evidence type="ECO:0000256" key="3">
    <source>
        <dbReference type="ARBA" id="ARBA00006159"/>
    </source>
</evidence>
<evidence type="ECO:0000256" key="8">
    <source>
        <dbReference type="ARBA" id="ARBA00023242"/>
    </source>
</evidence>
<keyword evidence="5" id="KW-0805">Transcription regulation</keyword>
<dbReference type="Proteomes" id="UP000016933">
    <property type="component" value="Unassembled WGS sequence"/>
</dbReference>
<evidence type="ECO:0000256" key="9">
    <source>
        <dbReference type="ARBA" id="ARBA00037550"/>
    </source>
</evidence>
<dbReference type="InterPro" id="IPR050454">
    <property type="entry name" value="RTT106/SSRP1_HistChap/FACT"/>
</dbReference>
<accession>N1PPF1</accession>
<gene>
    <name evidence="13" type="ORF">DOTSEDRAFT_53786</name>
</gene>
<dbReference type="SMART" id="SM01287">
    <property type="entry name" value="Rtt106"/>
    <property type="match status" value="1"/>
</dbReference>
<dbReference type="EMBL" id="KB446539">
    <property type="protein sequence ID" value="EME44813.1"/>
    <property type="molecule type" value="Genomic_DNA"/>
</dbReference>
<dbReference type="GO" id="GO:0005634">
    <property type="term" value="C:nucleus"/>
    <property type="evidence" value="ECO:0007669"/>
    <property type="project" value="UniProtKB-SubCell"/>
</dbReference>
<keyword evidence="8" id="KW-0539">Nucleus</keyword>
<feature type="region of interest" description="Disordered" evidence="11">
    <location>
        <begin position="371"/>
        <end position="453"/>
    </location>
</feature>
<dbReference type="Pfam" id="PF18469">
    <property type="entry name" value="PH_18"/>
    <property type="match status" value="1"/>
</dbReference>
<feature type="domain" description="Histone chaperone RTT106/FACT complex subunit SPT16-like middle" evidence="12">
    <location>
        <begin position="268"/>
        <end position="362"/>
    </location>
</feature>
<organism evidence="13 14">
    <name type="scientific">Dothistroma septosporum (strain NZE10 / CBS 128990)</name>
    <name type="common">Red band needle blight fungus</name>
    <name type="synonym">Mycosphaerella pini</name>
    <dbReference type="NCBI Taxonomy" id="675120"/>
    <lineage>
        <taxon>Eukaryota</taxon>
        <taxon>Fungi</taxon>
        <taxon>Dikarya</taxon>
        <taxon>Ascomycota</taxon>
        <taxon>Pezizomycotina</taxon>
        <taxon>Dothideomycetes</taxon>
        <taxon>Dothideomycetidae</taxon>
        <taxon>Mycosphaerellales</taxon>
        <taxon>Mycosphaerellaceae</taxon>
        <taxon>Dothistroma</taxon>
    </lineage>
</organism>
<evidence type="ECO:0000313" key="14">
    <source>
        <dbReference type="Proteomes" id="UP000016933"/>
    </source>
</evidence>
<dbReference type="SUPFAM" id="SSF50729">
    <property type="entry name" value="PH domain-like"/>
    <property type="match status" value="1"/>
</dbReference>
<dbReference type="GO" id="GO:0031491">
    <property type="term" value="F:nucleosome binding"/>
    <property type="evidence" value="ECO:0007669"/>
    <property type="project" value="TreeGrafter"/>
</dbReference>
<keyword evidence="7" id="KW-0804">Transcription</keyword>
<dbReference type="STRING" id="675120.N1PPF1"/>
<evidence type="ECO:0000256" key="6">
    <source>
        <dbReference type="ARBA" id="ARBA00023125"/>
    </source>
</evidence>
<dbReference type="eggNOG" id="ENOG502R9PE">
    <property type="taxonomic scope" value="Eukaryota"/>
</dbReference>
<feature type="region of interest" description="Disordered" evidence="11">
    <location>
        <begin position="1"/>
        <end position="23"/>
    </location>
</feature>
<feature type="compositionally biased region" description="Acidic residues" evidence="11">
    <location>
        <begin position="425"/>
        <end position="453"/>
    </location>
</feature>
<evidence type="ECO:0000256" key="2">
    <source>
        <dbReference type="ARBA" id="ARBA00004286"/>
    </source>
</evidence>
<dbReference type="OMA" id="AMPEAHR"/>
<sequence length="453" mass="50042">MAGFTALSQSELKSQSHAVQQAPPQLQNVRAAFQADQSLIARIEQAAQQHQGRLDALFEDIGRHVLSSQNSTVSPSEVPAAPASKKRKLDDATQPKALTENGTAQGAISNPAVMFECKNVSFAVPARKKLKLQVIADSADSRRREVRLIDPKTENTEYTLSNSQIDEVFCLPVPEKQQRQWNFCVFPKAGATTAEGTPCEQMVFTLNETKPDDALSTSREKLEGDTYVTVTEPEIDQMLQPYGKQVIRPTEDEFASSIPQSHRKGEKAYHVKAHKGTKEGYLFFLPNGIIFGFKKPLSFFPFSSVEAISYTSVLQRTFNLVISATEGLDSEAKDTEFSMLDQADFAGIDEYIKKHGLNDASMAAERKAKAYNVNKPKDDGNGLVANGGNDESELQKAEQQLQDEEDEEEEDYEESGGESDGSGDYSDEEEEYGDAVDEEGAEEVEHDEDVNDE</sequence>
<dbReference type="Gene3D" id="2.30.29.30">
    <property type="entry name" value="Pleckstrin-homology domain (PH domain)/Phosphotyrosine-binding domain (PTB)"/>
    <property type="match status" value="1"/>
</dbReference>
<evidence type="ECO:0000256" key="11">
    <source>
        <dbReference type="SAM" id="MobiDB-lite"/>
    </source>
</evidence>
<dbReference type="AlphaFoldDB" id="N1PPF1"/>
<dbReference type="GO" id="GO:0005694">
    <property type="term" value="C:chromosome"/>
    <property type="evidence" value="ECO:0007669"/>
    <property type="project" value="UniProtKB-SubCell"/>
</dbReference>
<comment type="subcellular location">
    <subcellularLocation>
        <location evidence="2">Chromosome</location>
    </subcellularLocation>
    <subcellularLocation>
        <location evidence="1">Nucleus</location>
    </subcellularLocation>
</comment>
<evidence type="ECO:0000256" key="4">
    <source>
        <dbReference type="ARBA" id="ARBA00022454"/>
    </source>
</evidence>
<protein>
    <recommendedName>
        <fullName evidence="12">Histone chaperone RTT106/FACT complex subunit SPT16-like middle domain-containing protein</fullName>
    </recommendedName>
</protein>
<dbReference type="Gene3D" id="2.30.29.120">
    <property type="match status" value="1"/>
</dbReference>
<dbReference type="PANTHER" id="PTHR45849">
    <property type="entry name" value="FACT COMPLEX SUBUNIT SSRP1"/>
    <property type="match status" value="1"/>
</dbReference>
<feature type="region of interest" description="Disordered" evidence="11">
    <location>
        <begin position="68"/>
        <end position="94"/>
    </location>
</feature>
<evidence type="ECO:0000259" key="12">
    <source>
        <dbReference type="SMART" id="SM01287"/>
    </source>
</evidence>
<dbReference type="InterPro" id="IPR011993">
    <property type="entry name" value="PH-like_dom_sf"/>
</dbReference>
<dbReference type="PANTHER" id="PTHR45849:SF3">
    <property type="entry name" value="HISTONE CHAPERONE RTT106"/>
    <property type="match status" value="1"/>
</dbReference>